<gene>
    <name evidence="1" type="ORF">SETTUDRAFT_169307</name>
</gene>
<reference evidence="1 2" key="2">
    <citation type="journal article" date="2013" name="PLoS Genet.">
        <title>Comparative genome structure, secondary metabolite, and effector coding capacity across Cochliobolus pathogens.</title>
        <authorList>
            <person name="Condon B.J."/>
            <person name="Leng Y."/>
            <person name="Wu D."/>
            <person name="Bushley K.E."/>
            <person name="Ohm R.A."/>
            <person name="Otillar R."/>
            <person name="Martin J."/>
            <person name="Schackwitz W."/>
            <person name="Grimwood J."/>
            <person name="MohdZainudin N."/>
            <person name="Xue C."/>
            <person name="Wang R."/>
            <person name="Manning V.A."/>
            <person name="Dhillon B."/>
            <person name="Tu Z.J."/>
            <person name="Steffenson B.J."/>
            <person name="Salamov A."/>
            <person name="Sun H."/>
            <person name="Lowry S."/>
            <person name="LaButti K."/>
            <person name="Han J."/>
            <person name="Copeland A."/>
            <person name="Lindquist E."/>
            <person name="Barry K."/>
            <person name="Schmutz J."/>
            <person name="Baker S.E."/>
            <person name="Ciuffetti L.M."/>
            <person name="Grigoriev I.V."/>
            <person name="Zhong S."/>
            <person name="Turgeon B.G."/>
        </authorList>
    </citation>
    <scope>NUCLEOTIDE SEQUENCE [LARGE SCALE GENOMIC DNA]</scope>
    <source>
        <strain evidence="2">28A</strain>
    </source>
</reference>
<evidence type="ECO:0000313" key="2">
    <source>
        <dbReference type="Proteomes" id="UP000016935"/>
    </source>
</evidence>
<keyword evidence="2" id="KW-1185">Reference proteome</keyword>
<dbReference type="HOGENOM" id="CLU_2980574_0_0_1"/>
<sequence length="58" mass="6566">MVPQAEHKDFHRHVHCAMRSSNRFGCSSQTLHARFSDQLLLHRPIIHKATVSASSDSV</sequence>
<dbReference type="RefSeq" id="XP_008026189.1">
    <property type="nucleotide sequence ID" value="XM_008027998.1"/>
</dbReference>
<reference evidence="1 2" key="1">
    <citation type="journal article" date="2012" name="PLoS Pathog.">
        <title>Diverse lifestyles and strategies of plant pathogenesis encoded in the genomes of eighteen Dothideomycetes fungi.</title>
        <authorList>
            <person name="Ohm R.A."/>
            <person name="Feau N."/>
            <person name="Henrissat B."/>
            <person name="Schoch C.L."/>
            <person name="Horwitz B.A."/>
            <person name="Barry K.W."/>
            <person name="Condon B.J."/>
            <person name="Copeland A.C."/>
            <person name="Dhillon B."/>
            <person name="Glaser F."/>
            <person name="Hesse C.N."/>
            <person name="Kosti I."/>
            <person name="LaButti K."/>
            <person name="Lindquist E.A."/>
            <person name="Lucas S."/>
            <person name="Salamov A.A."/>
            <person name="Bradshaw R.E."/>
            <person name="Ciuffetti L."/>
            <person name="Hamelin R.C."/>
            <person name="Kema G.H.J."/>
            <person name="Lawrence C."/>
            <person name="Scott J.A."/>
            <person name="Spatafora J.W."/>
            <person name="Turgeon B.G."/>
            <person name="de Wit P.J.G.M."/>
            <person name="Zhong S."/>
            <person name="Goodwin S.B."/>
            <person name="Grigoriev I.V."/>
        </authorList>
    </citation>
    <scope>NUCLEOTIDE SEQUENCE [LARGE SCALE GENOMIC DNA]</scope>
    <source>
        <strain evidence="2">28A</strain>
    </source>
</reference>
<proteinExistence type="predicted"/>
<evidence type="ECO:0000313" key="1">
    <source>
        <dbReference type="EMBL" id="EOA86193.1"/>
    </source>
</evidence>
<dbReference type="Proteomes" id="UP000016935">
    <property type="component" value="Unassembled WGS sequence"/>
</dbReference>
<name>R0JZ91_EXST2</name>
<dbReference type="EMBL" id="KB908604">
    <property type="protein sequence ID" value="EOA86193.1"/>
    <property type="molecule type" value="Genomic_DNA"/>
</dbReference>
<dbReference type="AlphaFoldDB" id="R0JZ91"/>
<protein>
    <submittedName>
        <fullName evidence="1">Uncharacterized protein</fullName>
    </submittedName>
</protein>
<organism evidence="1 2">
    <name type="scientific">Exserohilum turcicum (strain 28A)</name>
    <name type="common">Northern leaf blight fungus</name>
    <name type="synonym">Setosphaeria turcica</name>
    <dbReference type="NCBI Taxonomy" id="671987"/>
    <lineage>
        <taxon>Eukaryota</taxon>
        <taxon>Fungi</taxon>
        <taxon>Dikarya</taxon>
        <taxon>Ascomycota</taxon>
        <taxon>Pezizomycotina</taxon>
        <taxon>Dothideomycetes</taxon>
        <taxon>Pleosporomycetidae</taxon>
        <taxon>Pleosporales</taxon>
        <taxon>Pleosporineae</taxon>
        <taxon>Pleosporaceae</taxon>
        <taxon>Exserohilum</taxon>
    </lineage>
</organism>
<accession>R0JZ91</accession>
<dbReference type="GeneID" id="19400859"/>